<comment type="caution">
    <text evidence="2">The sequence shown here is derived from an EMBL/GenBank/DDBJ whole genome shotgun (WGS) entry which is preliminary data.</text>
</comment>
<dbReference type="Proteomes" id="UP001054837">
    <property type="component" value="Unassembled WGS sequence"/>
</dbReference>
<protein>
    <submittedName>
        <fullName evidence="2">Uncharacterized protein</fullName>
    </submittedName>
</protein>
<organism evidence="2 3">
    <name type="scientific">Caerostris darwini</name>
    <dbReference type="NCBI Taxonomy" id="1538125"/>
    <lineage>
        <taxon>Eukaryota</taxon>
        <taxon>Metazoa</taxon>
        <taxon>Ecdysozoa</taxon>
        <taxon>Arthropoda</taxon>
        <taxon>Chelicerata</taxon>
        <taxon>Arachnida</taxon>
        <taxon>Araneae</taxon>
        <taxon>Araneomorphae</taxon>
        <taxon>Entelegynae</taxon>
        <taxon>Araneoidea</taxon>
        <taxon>Araneidae</taxon>
        <taxon>Caerostris</taxon>
    </lineage>
</organism>
<accession>A0AAV4VV93</accession>
<evidence type="ECO:0000256" key="1">
    <source>
        <dbReference type="SAM" id="MobiDB-lite"/>
    </source>
</evidence>
<evidence type="ECO:0000313" key="2">
    <source>
        <dbReference type="EMBL" id="GIY73519.1"/>
    </source>
</evidence>
<reference evidence="2 3" key="1">
    <citation type="submission" date="2021-06" db="EMBL/GenBank/DDBJ databases">
        <title>Caerostris darwini draft genome.</title>
        <authorList>
            <person name="Kono N."/>
            <person name="Arakawa K."/>
        </authorList>
    </citation>
    <scope>NUCLEOTIDE SEQUENCE [LARGE SCALE GENOMIC DNA]</scope>
</reference>
<feature type="region of interest" description="Disordered" evidence="1">
    <location>
        <begin position="75"/>
        <end position="103"/>
    </location>
</feature>
<gene>
    <name evidence="2" type="ORF">CDAR_481881</name>
</gene>
<sequence length="103" mass="11536">MPLGVALNYLETPQREPERKQIHLIAKLPRSGTHIIPQCSMYKALLQSLDHILQQGSSKISHVVIPPQVLMPPPQLPRGCSPDPQINQKTLRDVRPTSVHPDL</sequence>
<keyword evidence="3" id="KW-1185">Reference proteome</keyword>
<feature type="compositionally biased region" description="Basic and acidic residues" evidence="1">
    <location>
        <begin position="90"/>
        <end position="103"/>
    </location>
</feature>
<dbReference type="EMBL" id="BPLQ01013616">
    <property type="protein sequence ID" value="GIY73519.1"/>
    <property type="molecule type" value="Genomic_DNA"/>
</dbReference>
<dbReference type="AlphaFoldDB" id="A0AAV4VV93"/>
<proteinExistence type="predicted"/>
<evidence type="ECO:0000313" key="3">
    <source>
        <dbReference type="Proteomes" id="UP001054837"/>
    </source>
</evidence>
<name>A0AAV4VV93_9ARAC</name>